<organism evidence="3 4">
    <name type="scientific">Tilletiaria anomala (strain ATCC 24038 / CBS 436.72 / UBC 951)</name>
    <dbReference type="NCBI Taxonomy" id="1037660"/>
    <lineage>
        <taxon>Eukaryota</taxon>
        <taxon>Fungi</taxon>
        <taxon>Dikarya</taxon>
        <taxon>Basidiomycota</taxon>
        <taxon>Ustilaginomycotina</taxon>
        <taxon>Exobasidiomycetes</taxon>
        <taxon>Georgefischeriales</taxon>
        <taxon>Tilletiariaceae</taxon>
        <taxon>Tilletiaria</taxon>
    </lineage>
</organism>
<evidence type="ECO:0000313" key="4">
    <source>
        <dbReference type="Proteomes" id="UP000027361"/>
    </source>
</evidence>
<accession>A0A066W7P5</accession>
<comment type="caution">
    <text evidence="3">The sequence shown here is derived from an EMBL/GenBank/DDBJ whole genome shotgun (WGS) entry which is preliminary data.</text>
</comment>
<evidence type="ECO:0000256" key="1">
    <source>
        <dbReference type="SAM" id="MobiDB-lite"/>
    </source>
</evidence>
<evidence type="ECO:0000313" key="3">
    <source>
        <dbReference type="EMBL" id="KDN46785.1"/>
    </source>
</evidence>
<evidence type="ECO:0000256" key="2">
    <source>
        <dbReference type="SAM" id="Phobius"/>
    </source>
</evidence>
<dbReference type="RefSeq" id="XP_013243651.1">
    <property type="nucleotide sequence ID" value="XM_013388197.1"/>
</dbReference>
<protein>
    <submittedName>
        <fullName evidence="3">Uncharacterized protein</fullName>
    </submittedName>
</protein>
<feature type="transmembrane region" description="Helical" evidence="2">
    <location>
        <begin position="27"/>
        <end position="46"/>
    </location>
</feature>
<dbReference type="Proteomes" id="UP000027361">
    <property type="component" value="Unassembled WGS sequence"/>
</dbReference>
<keyword evidence="2" id="KW-1133">Transmembrane helix</keyword>
<dbReference type="EMBL" id="JMSN01000033">
    <property type="protein sequence ID" value="KDN46785.1"/>
    <property type="molecule type" value="Genomic_DNA"/>
</dbReference>
<feature type="region of interest" description="Disordered" evidence="1">
    <location>
        <begin position="187"/>
        <end position="209"/>
    </location>
</feature>
<dbReference type="HOGENOM" id="CLU_438174_0_0_1"/>
<dbReference type="AlphaFoldDB" id="A0A066W7P5"/>
<name>A0A066W7P5_TILAU</name>
<dbReference type="GeneID" id="25265984"/>
<reference evidence="3 4" key="1">
    <citation type="submission" date="2014-05" db="EMBL/GenBank/DDBJ databases">
        <title>Draft genome sequence of a rare smut relative, Tilletiaria anomala UBC 951.</title>
        <authorList>
            <consortium name="DOE Joint Genome Institute"/>
            <person name="Toome M."/>
            <person name="Kuo A."/>
            <person name="Henrissat B."/>
            <person name="Lipzen A."/>
            <person name="Tritt A."/>
            <person name="Yoshinaga Y."/>
            <person name="Zane M."/>
            <person name="Barry K."/>
            <person name="Grigoriev I.V."/>
            <person name="Spatafora J.W."/>
            <person name="Aimea M.C."/>
        </authorList>
    </citation>
    <scope>NUCLEOTIDE SEQUENCE [LARGE SCALE GENOMIC DNA]</scope>
    <source>
        <strain evidence="3 4">UBC 951</strain>
    </source>
</reference>
<feature type="region of interest" description="Disordered" evidence="1">
    <location>
        <begin position="308"/>
        <end position="384"/>
    </location>
</feature>
<gene>
    <name evidence="3" type="ORF">K437DRAFT_268008</name>
</gene>
<dbReference type="InParanoid" id="A0A066W7P5"/>
<keyword evidence="4" id="KW-1185">Reference proteome</keyword>
<feature type="region of interest" description="Disordered" evidence="1">
    <location>
        <begin position="158"/>
        <end position="177"/>
    </location>
</feature>
<feature type="compositionally biased region" description="Polar residues" evidence="1">
    <location>
        <begin position="330"/>
        <end position="340"/>
    </location>
</feature>
<feature type="region of interest" description="Disordered" evidence="1">
    <location>
        <begin position="573"/>
        <end position="606"/>
    </location>
</feature>
<proteinExistence type="predicted"/>
<sequence length="624" mass="68033">MVLHSLSSTQLAGGSTHFIDALKSGQVGYISITVSVYLTATVLFSVNTVYATYFLPFIPAVICIAVQLLMLSDHASSQNQHVPLSIRPLSASMKRRQAPGSFDLNESARDRPFSTNGFEMVNTAPFLPHSYNTRLADPEDPGLQRRLTIDSIKSAAWRSRPWTRDRRQSRRASSPLRPVSFLETQISPDMLRPPPMLHESYNGSPASEPSMAPALRIMNGTPTPRGSLQMEQLECDANEKRRQQQERRASSATLLNHNSIWDSNARPASFHATSGTRSENRASVVQGDLIPEHPSYRFRSLSSGSLSVEPAGMTSTGTRPTVLHKYPLPTLTSASRNSMRQSDEDWETAGEASDTPDGTMDDGPLAFPTGSNGSGAAHGHNRGSSDDAIAAIQEWKQENTLELETAENSSLGLSLNQKASASSSTCKDDGIASNGQPLQSRRASISCAAKCQEPPPPHSSSTAYPQSDGVVALPSAQHGSLPESTFLSCPRQSQQQHSVLAPVPTWRNQFLEAHRSPDQEQVYRYPRFENRVQAASAPTTAMPRPMYYHHPMPLLHAHHAEYGAATGATAPILAPTPNSLDGADERRHQHSALDVQGPGHVRHESARGPLNDIRCWQETILTVD</sequence>
<keyword evidence="2" id="KW-0472">Membrane</keyword>
<feature type="transmembrane region" description="Helical" evidence="2">
    <location>
        <begin position="53"/>
        <end position="71"/>
    </location>
</feature>
<keyword evidence="2" id="KW-0812">Transmembrane</keyword>